<dbReference type="PANTHER" id="PTHR31793">
    <property type="entry name" value="4-HYDROXYBENZOYL-COA THIOESTERASE FAMILY MEMBER"/>
    <property type="match status" value="1"/>
</dbReference>
<organism evidence="3 4">
    <name type="scientific">Ramlibacter agri</name>
    <dbReference type="NCBI Taxonomy" id="2728837"/>
    <lineage>
        <taxon>Bacteria</taxon>
        <taxon>Pseudomonadati</taxon>
        <taxon>Pseudomonadota</taxon>
        <taxon>Betaproteobacteria</taxon>
        <taxon>Burkholderiales</taxon>
        <taxon>Comamonadaceae</taxon>
        <taxon>Ramlibacter</taxon>
    </lineage>
</organism>
<comment type="similarity">
    <text evidence="1">Belongs to the 4-hydroxybenzoyl-CoA thioesterase family.</text>
</comment>
<dbReference type="InterPro" id="IPR029069">
    <property type="entry name" value="HotDog_dom_sf"/>
</dbReference>
<dbReference type="InterPro" id="IPR014166">
    <property type="entry name" value="Tol-Pal_acyl-CoA_thioesterase"/>
</dbReference>
<dbReference type="RefSeq" id="WP_169419207.1">
    <property type="nucleotide sequence ID" value="NZ_JABBFX010000001.1"/>
</dbReference>
<dbReference type="Pfam" id="PF13279">
    <property type="entry name" value="4HBT_2"/>
    <property type="match status" value="1"/>
</dbReference>
<dbReference type="FunFam" id="3.10.129.10:FF:000004">
    <property type="entry name" value="Tol-pal system-associated acyl-CoA thioesterase"/>
    <property type="match status" value="1"/>
</dbReference>
<comment type="caution">
    <text evidence="3">The sequence shown here is derived from an EMBL/GenBank/DDBJ whole genome shotgun (WGS) entry which is preliminary data.</text>
</comment>
<dbReference type="CDD" id="cd00586">
    <property type="entry name" value="4HBT"/>
    <property type="match status" value="1"/>
</dbReference>
<sequence>MTGSAIFTWPIRVYWEDTDAGGIVFYANYLKFFERARTEWLRSLGVAQGALRETAGGQFIVSETSVRYLAPAKLDDELSVTAALEASGRASLIIAQQARRGAQLLAEGTIRIGWVDAATLRPARIPEAILEVLNKKR</sequence>
<reference evidence="3 4" key="1">
    <citation type="submission" date="2020-04" db="EMBL/GenBank/DDBJ databases">
        <title>Ramlibacter sp. G-1-2-2 isolated from soil.</title>
        <authorList>
            <person name="Dahal R.H."/>
        </authorList>
    </citation>
    <scope>NUCLEOTIDE SEQUENCE [LARGE SCALE GENOMIC DNA]</scope>
    <source>
        <strain evidence="3 4">G-1-2-2</strain>
    </source>
</reference>
<keyword evidence="2" id="KW-0378">Hydrolase</keyword>
<gene>
    <name evidence="3" type="primary">ybgC</name>
    <name evidence="3" type="ORF">HHL11_15280</name>
</gene>
<dbReference type="EMBL" id="JABBFX010000001">
    <property type="protein sequence ID" value="NML45120.1"/>
    <property type="molecule type" value="Genomic_DNA"/>
</dbReference>
<dbReference type="InterPro" id="IPR006684">
    <property type="entry name" value="YbgC/YbaW"/>
</dbReference>
<dbReference type="PIRSF" id="PIRSF003230">
    <property type="entry name" value="YbgC"/>
    <property type="match status" value="1"/>
</dbReference>
<evidence type="ECO:0000256" key="1">
    <source>
        <dbReference type="ARBA" id="ARBA00005953"/>
    </source>
</evidence>
<dbReference type="SUPFAM" id="SSF54637">
    <property type="entry name" value="Thioesterase/thiol ester dehydrase-isomerase"/>
    <property type="match status" value="1"/>
</dbReference>
<dbReference type="PANTHER" id="PTHR31793:SF37">
    <property type="entry name" value="ACYL-COA THIOESTER HYDROLASE YBGC"/>
    <property type="match status" value="1"/>
</dbReference>
<dbReference type="Proteomes" id="UP000541185">
    <property type="component" value="Unassembled WGS sequence"/>
</dbReference>
<name>A0A848H711_9BURK</name>
<evidence type="ECO:0000313" key="3">
    <source>
        <dbReference type="EMBL" id="NML45120.1"/>
    </source>
</evidence>
<keyword evidence="4" id="KW-1185">Reference proteome</keyword>
<evidence type="ECO:0000313" key="4">
    <source>
        <dbReference type="Proteomes" id="UP000541185"/>
    </source>
</evidence>
<dbReference type="AlphaFoldDB" id="A0A848H711"/>
<dbReference type="NCBIfam" id="TIGR02799">
    <property type="entry name" value="thio_ybgC"/>
    <property type="match status" value="1"/>
</dbReference>
<dbReference type="Gene3D" id="3.10.129.10">
    <property type="entry name" value="Hotdog Thioesterase"/>
    <property type="match status" value="1"/>
</dbReference>
<evidence type="ECO:0000256" key="2">
    <source>
        <dbReference type="ARBA" id="ARBA00022801"/>
    </source>
</evidence>
<accession>A0A848H711</accession>
<dbReference type="GO" id="GO:0047617">
    <property type="term" value="F:fatty acyl-CoA hydrolase activity"/>
    <property type="evidence" value="ECO:0007669"/>
    <property type="project" value="TreeGrafter"/>
</dbReference>
<dbReference type="InterPro" id="IPR050563">
    <property type="entry name" value="4-hydroxybenzoyl-CoA_TE"/>
</dbReference>
<proteinExistence type="inferred from homology"/>
<protein>
    <submittedName>
        <fullName evidence="3">Tol-pal system-associated acyl-CoA thioesterase</fullName>
    </submittedName>
</protein>
<dbReference type="NCBIfam" id="TIGR00051">
    <property type="entry name" value="YbgC/FadM family acyl-CoA thioesterase"/>
    <property type="match status" value="1"/>
</dbReference>